<comment type="caution">
    <text evidence="3">The sequence shown here is derived from an EMBL/GenBank/DDBJ whole genome shotgun (WGS) entry which is preliminary data.</text>
</comment>
<keyword evidence="1" id="KW-0813">Transport</keyword>
<evidence type="ECO:0000313" key="4">
    <source>
        <dbReference type="Proteomes" id="UP000289857"/>
    </source>
</evidence>
<evidence type="ECO:0000313" key="3">
    <source>
        <dbReference type="EMBL" id="RXR20294.1"/>
    </source>
</evidence>
<keyword evidence="4" id="KW-1185">Reference proteome</keyword>
<dbReference type="RefSeq" id="WP_129462345.1">
    <property type="nucleotide sequence ID" value="NZ_SBKN01000009.1"/>
</dbReference>
<keyword evidence="1" id="KW-1134">Transmembrane beta strand</keyword>
<dbReference type="GO" id="GO:0009279">
    <property type="term" value="C:cell outer membrane"/>
    <property type="evidence" value="ECO:0007669"/>
    <property type="project" value="UniProtKB-SubCell"/>
</dbReference>
<accession>A0A4Q1K560</accession>
<reference evidence="4" key="1">
    <citation type="submission" date="2019-01" db="EMBL/GenBank/DDBJ databases">
        <title>Cytophagaceae bacterium strain CAR-16.</title>
        <authorList>
            <person name="Chen W.-M."/>
        </authorList>
    </citation>
    <scope>NUCLEOTIDE SEQUENCE [LARGE SCALE GENOMIC DNA]</scope>
    <source>
        <strain evidence="4">WWJ-16</strain>
    </source>
</reference>
<dbReference type="InterPro" id="IPR037066">
    <property type="entry name" value="Plug_dom_sf"/>
</dbReference>
<evidence type="ECO:0008006" key="5">
    <source>
        <dbReference type="Google" id="ProtNLM"/>
    </source>
</evidence>
<feature type="region of interest" description="Disordered" evidence="2">
    <location>
        <begin position="1"/>
        <end position="26"/>
    </location>
</feature>
<organism evidence="3 4">
    <name type="scientific">Flavobacterium stagni</name>
    <dbReference type="NCBI Taxonomy" id="2506421"/>
    <lineage>
        <taxon>Bacteria</taxon>
        <taxon>Pseudomonadati</taxon>
        <taxon>Bacteroidota</taxon>
        <taxon>Flavobacteriia</taxon>
        <taxon>Flavobacteriales</taxon>
        <taxon>Flavobacteriaceae</taxon>
        <taxon>Flavobacterium</taxon>
    </lineage>
</organism>
<comment type="similarity">
    <text evidence="1">Belongs to the TonB-dependent receptor family.</text>
</comment>
<comment type="subcellular location">
    <subcellularLocation>
        <location evidence="1">Cell outer membrane</location>
        <topology evidence="1">Multi-pass membrane protein</topology>
    </subcellularLocation>
</comment>
<feature type="compositionally biased region" description="Polar residues" evidence="2">
    <location>
        <begin position="132"/>
        <end position="150"/>
    </location>
</feature>
<name>A0A4Q1K560_9FLAO</name>
<evidence type="ECO:0000256" key="1">
    <source>
        <dbReference type="PROSITE-ProRule" id="PRU01360"/>
    </source>
</evidence>
<evidence type="ECO:0000256" key="2">
    <source>
        <dbReference type="SAM" id="MobiDB-lite"/>
    </source>
</evidence>
<keyword evidence="1" id="KW-0998">Cell outer membrane</keyword>
<keyword evidence="1" id="KW-0812">Transmembrane</keyword>
<dbReference type="PROSITE" id="PS52016">
    <property type="entry name" value="TONB_DEPENDENT_REC_3"/>
    <property type="match status" value="1"/>
</dbReference>
<keyword evidence="1" id="KW-0472">Membrane</keyword>
<feature type="region of interest" description="Disordered" evidence="2">
    <location>
        <begin position="127"/>
        <end position="150"/>
    </location>
</feature>
<sequence>MENNDKFFEQYKSLADTPEDNSFPGKESIWDRVESKLDQKALTKENKTWKKIAVAASVLLVVSLGILTYNQSSTSLQPVSNQPILPENQTVVHQEKQDVESSRESDDKNSVIVNDKDNVLDQQLRHPESVALSASPTAEMSAPTVSNESVQLPTTPKFEIQNAKSLANQGYFNSASSVDFAYKDDRKFVASLKEQDSKFVIQGKSKKDDPLVVVDGKAVADYNAEDAESIVYLKNPLYIINGTEYTEQEVFGPNPSCPYAPIKNQEIESVTVLQADKAVDTYGKKGENGVVIITTKDGKPNPKK</sequence>
<dbReference type="Proteomes" id="UP000289857">
    <property type="component" value="Unassembled WGS sequence"/>
</dbReference>
<proteinExistence type="inferred from homology"/>
<feature type="region of interest" description="Disordered" evidence="2">
    <location>
        <begin position="93"/>
        <end position="114"/>
    </location>
</feature>
<dbReference type="Gene3D" id="2.170.130.10">
    <property type="entry name" value="TonB-dependent receptor, plug domain"/>
    <property type="match status" value="1"/>
</dbReference>
<dbReference type="AlphaFoldDB" id="A0A4Q1K560"/>
<gene>
    <name evidence="3" type="ORF">EQG61_12810</name>
</gene>
<dbReference type="OrthoDB" id="1352714at2"/>
<dbReference type="InterPro" id="IPR039426">
    <property type="entry name" value="TonB-dep_rcpt-like"/>
</dbReference>
<dbReference type="EMBL" id="SBKN01000009">
    <property type="protein sequence ID" value="RXR20294.1"/>
    <property type="molecule type" value="Genomic_DNA"/>
</dbReference>
<protein>
    <recommendedName>
        <fullName evidence="5">TonB-dependent receptor plug domain-containing protein</fullName>
    </recommendedName>
</protein>